<keyword evidence="3" id="KW-0805">Transcription regulation</keyword>
<keyword evidence="9" id="KW-0648">Protein biosynthesis</keyword>
<evidence type="ECO:0000259" key="8">
    <source>
        <dbReference type="Pfam" id="PF03449"/>
    </source>
</evidence>
<gene>
    <name evidence="9" type="primary">greB_1</name>
    <name evidence="9" type="ORF">PSEHALCIP103_02243</name>
</gene>
<dbReference type="Pfam" id="PF03449">
    <property type="entry name" value="GreA_GreB_N"/>
    <property type="match status" value="1"/>
</dbReference>
<evidence type="ECO:0000256" key="4">
    <source>
        <dbReference type="ARBA" id="ARBA00023125"/>
    </source>
</evidence>
<evidence type="ECO:0000256" key="5">
    <source>
        <dbReference type="ARBA" id="ARBA00023163"/>
    </source>
</evidence>
<dbReference type="FunFam" id="1.10.287.180:FF:000001">
    <property type="entry name" value="Transcription elongation factor GreA"/>
    <property type="match status" value="1"/>
</dbReference>
<organism evidence="9 10">
    <name type="scientific">Pseudoalteromonas haloplanktis</name>
    <name type="common">Alteromonas haloplanktis</name>
    <dbReference type="NCBI Taxonomy" id="228"/>
    <lineage>
        <taxon>Bacteria</taxon>
        <taxon>Pseudomonadati</taxon>
        <taxon>Pseudomonadota</taxon>
        <taxon>Gammaproteobacteria</taxon>
        <taxon>Alteromonadales</taxon>
        <taxon>Pseudoalteromonadaceae</taxon>
        <taxon>Pseudoalteromonas</taxon>
    </lineage>
</organism>
<evidence type="ECO:0000256" key="3">
    <source>
        <dbReference type="ARBA" id="ARBA00023015"/>
    </source>
</evidence>
<dbReference type="EMBL" id="CAMAPB010000031">
    <property type="protein sequence ID" value="CAH9060289.1"/>
    <property type="molecule type" value="Genomic_DNA"/>
</dbReference>
<keyword evidence="9" id="KW-0251">Elongation factor</keyword>
<comment type="caution">
    <text evidence="9">The sequence shown here is derived from an EMBL/GenBank/DDBJ whole genome shotgun (WGS) entry which is preliminary data.</text>
</comment>
<dbReference type="PROSITE" id="PS00829">
    <property type="entry name" value="GREAB_1"/>
    <property type="match status" value="1"/>
</dbReference>
<accession>A0A9W4VRY3</accession>
<dbReference type="SUPFAM" id="SSF46557">
    <property type="entry name" value="GreA transcript cleavage protein, N-terminal domain"/>
    <property type="match status" value="1"/>
</dbReference>
<dbReference type="InterPro" id="IPR018151">
    <property type="entry name" value="TF_GreA/GreB_CS"/>
</dbReference>
<evidence type="ECO:0000313" key="10">
    <source>
        <dbReference type="Proteomes" id="UP001152447"/>
    </source>
</evidence>
<feature type="domain" description="Transcription elongation factor GreA/GreB N-terminal" evidence="8">
    <location>
        <begin position="13"/>
        <end position="57"/>
    </location>
</feature>
<feature type="transmembrane region" description="Helical" evidence="7">
    <location>
        <begin position="78"/>
        <end position="95"/>
    </location>
</feature>
<keyword evidence="4" id="KW-0238">DNA-binding</keyword>
<keyword evidence="7" id="KW-1133">Transmembrane helix</keyword>
<evidence type="ECO:0000256" key="7">
    <source>
        <dbReference type="SAM" id="Phobius"/>
    </source>
</evidence>
<protein>
    <recommendedName>
        <fullName evidence="2">Transcription elongation factor GreA</fullName>
    </recommendedName>
    <alternativeName>
        <fullName evidence="6">Transcript cleavage factor GreA</fullName>
    </alternativeName>
</protein>
<dbReference type="Proteomes" id="UP001152447">
    <property type="component" value="Unassembled WGS sequence"/>
</dbReference>
<comment type="similarity">
    <text evidence="1">Belongs to the GreA/GreB family.</text>
</comment>
<evidence type="ECO:0000256" key="1">
    <source>
        <dbReference type="ARBA" id="ARBA00008213"/>
    </source>
</evidence>
<keyword evidence="10" id="KW-1185">Reference proteome</keyword>
<evidence type="ECO:0000256" key="2">
    <source>
        <dbReference type="ARBA" id="ARBA00013729"/>
    </source>
</evidence>
<dbReference type="GO" id="GO:0003746">
    <property type="term" value="F:translation elongation factor activity"/>
    <property type="evidence" value="ECO:0007669"/>
    <property type="project" value="UniProtKB-KW"/>
</dbReference>
<name>A0A9W4VRY3_PSEHA</name>
<dbReference type="InterPro" id="IPR036805">
    <property type="entry name" value="Tscrpt_elong_fac_GreA/B_N_sf"/>
</dbReference>
<dbReference type="InterPro" id="IPR022691">
    <property type="entry name" value="Tscrpt_elong_fac_GreA/B_N"/>
</dbReference>
<proteinExistence type="inferred from homology"/>
<dbReference type="GO" id="GO:0032784">
    <property type="term" value="P:regulation of DNA-templated transcription elongation"/>
    <property type="evidence" value="ECO:0007669"/>
    <property type="project" value="InterPro"/>
</dbReference>
<evidence type="ECO:0000313" key="9">
    <source>
        <dbReference type="EMBL" id="CAH9060289.1"/>
    </source>
</evidence>
<dbReference type="Gene3D" id="1.10.287.180">
    <property type="entry name" value="Transcription elongation factor, GreA/GreB, N-terminal domain"/>
    <property type="match status" value="1"/>
</dbReference>
<dbReference type="GO" id="GO:0003677">
    <property type="term" value="F:DNA binding"/>
    <property type="evidence" value="ECO:0007669"/>
    <property type="project" value="UniProtKB-KW"/>
</dbReference>
<evidence type="ECO:0000256" key="6">
    <source>
        <dbReference type="ARBA" id="ARBA00030776"/>
    </source>
</evidence>
<keyword evidence="5" id="KW-0804">Transcription</keyword>
<reference evidence="9" key="1">
    <citation type="submission" date="2022-07" db="EMBL/GenBank/DDBJ databases">
        <authorList>
            <person name="Criscuolo A."/>
        </authorList>
    </citation>
    <scope>NUCLEOTIDE SEQUENCE</scope>
    <source>
        <strain evidence="9">CIP103197</strain>
    </source>
</reference>
<keyword evidence="7" id="KW-0812">Transmembrane</keyword>
<sequence length="97" mass="11376">MKIKQELSVKTNLITREGYLQLQQEHDHLWNEKRPEVTKIVSWAASLGDRSENADYAIRTITNILNTIRAKLLKLQKLVCVLFFILFKTITFQTSRD</sequence>
<dbReference type="AlphaFoldDB" id="A0A9W4VRY3"/>
<keyword evidence="7" id="KW-0472">Membrane</keyword>